<evidence type="ECO:0000313" key="12">
    <source>
        <dbReference type="Proteomes" id="UP000193570"/>
    </source>
</evidence>
<gene>
    <name evidence="11" type="ORF">ROJ8625_00348</name>
</gene>
<comment type="function">
    <text evidence="9">Part of the tripartite ATP-independent periplasmic (TRAP) transport system.</text>
</comment>
<comment type="similarity">
    <text evidence="8 9">Belongs to the TRAP transporter small permease family.</text>
</comment>
<feature type="transmembrane region" description="Helical" evidence="9">
    <location>
        <begin position="12"/>
        <end position="31"/>
    </location>
</feature>
<dbReference type="EMBL" id="FWFK01000001">
    <property type="protein sequence ID" value="SLN12728.1"/>
    <property type="molecule type" value="Genomic_DNA"/>
</dbReference>
<comment type="subunit">
    <text evidence="9">The complex comprises the extracytoplasmic solute receptor protein and the two transmembrane proteins.</text>
</comment>
<dbReference type="RefSeq" id="WP_085790118.1">
    <property type="nucleotide sequence ID" value="NZ_FWFK01000001.1"/>
</dbReference>
<dbReference type="PANTHER" id="PTHR35011:SF2">
    <property type="entry name" value="2,3-DIKETO-L-GULONATE TRAP TRANSPORTER SMALL PERMEASE PROTEIN YIAM"/>
    <property type="match status" value="1"/>
</dbReference>
<comment type="subcellular location">
    <subcellularLocation>
        <location evidence="1 9">Cell inner membrane</location>
        <topology evidence="1 9">Multi-pass membrane protein</topology>
    </subcellularLocation>
</comment>
<dbReference type="InterPro" id="IPR007387">
    <property type="entry name" value="TRAP_DctQ"/>
</dbReference>
<feature type="transmembrane region" description="Helical" evidence="9">
    <location>
        <begin position="131"/>
        <end position="150"/>
    </location>
</feature>
<keyword evidence="4 9" id="KW-0997">Cell inner membrane</keyword>
<evidence type="ECO:0000313" key="11">
    <source>
        <dbReference type="EMBL" id="SLN12728.1"/>
    </source>
</evidence>
<sequence length="171" mass="17542">MLGSLRTAADGLIGLSAFLGALGALVEVVVIVADVVGRALGAPLFGSQDLITMTLVIVVFGGMAVCDRVGGHISVDVLERRFPDGLNRAINIGSALLGAVIFAFIAGAVAQSAGLSRMLNLSTNLLGLPKAWFQYALCALAVITALGMLLRAAELAISGRDVTRERPPGVT</sequence>
<dbReference type="GO" id="GO:0022857">
    <property type="term" value="F:transmembrane transporter activity"/>
    <property type="evidence" value="ECO:0007669"/>
    <property type="project" value="UniProtKB-UniRule"/>
</dbReference>
<evidence type="ECO:0000256" key="1">
    <source>
        <dbReference type="ARBA" id="ARBA00004429"/>
    </source>
</evidence>
<keyword evidence="7 9" id="KW-0472">Membrane</keyword>
<dbReference type="AlphaFoldDB" id="A0A1X6Y7Q7"/>
<protein>
    <recommendedName>
        <fullName evidence="9">TRAP transporter small permease protein</fullName>
    </recommendedName>
</protein>
<dbReference type="GO" id="GO:0005886">
    <property type="term" value="C:plasma membrane"/>
    <property type="evidence" value="ECO:0007669"/>
    <property type="project" value="UniProtKB-SubCell"/>
</dbReference>
<accession>A0A1X6Y7Q7</accession>
<evidence type="ECO:0000256" key="2">
    <source>
        <dbReference type="ARBA" id="ARBA00022448"/>
    </source>
</evidence>
<proteinExistence type="inferred from homology"/>
<keyword evidence="6 9" id="KW-1133">Transmembrane helix</keyword>
<evidence type="ECO:0000256" key="6">
    <source>
        <dbReference type="ARBA" id="ARBA00022989"/>
    </source>
</evidence>
<organism evidence="11 12">
    <name type="scientific">Roseivivax jejudonensis</name>
    <dbReference type="NCBI Taxonomy" id="1529041"/>
    <lineage>
        <taxon>Bacteria</taxon>
        <taxon>Pseudomonadati</taxon>
        <taxon>Pseudomonadota</taxon>
        <taxon>Alphaproteobacteria</taxon>
        <taxon>Rhodobacterales</taxon>
        <taxon>Roseobacteraceae</taxon>
        <taxon>Roseivivax</taxon>
    </lineage>
</organism>
<evidence type="ECO:0000256" key="3">
    <source>
        <dbReference type="ARBA" id="ARBA00022475"/>
    </source>
</evidence>
<feature type="transmembrane region" description="Helical" evidence="9">
    <location>
        <begin position="89"/>
        <end position="111"/>
    </location>
</feature>
<feature type="transmembrane region" description="Helical" evidence="9">
    <location>
        <begin position="51"/>
        <end position="69"/>
    </location>
</feature>
<dbReference type="PANTHER" id="PTHR35011">
    <property type="entry name" value="2,3-DIKETO-L-GULONATE TRAP TRANSPORTER SMALL PERMEASE PROTEIN YIAM"/>
    <property type="match status" value="1"/>
</dbReference>
<evidence type="ECO:0000256" key="5">
    <source>
        <dbReference type="ARBA" id="ARBA00022692"/>
    </source>
</evidence>
<evidence type="ECO:0000256" key="8">
    <source>
        <dbReference type="ARBA" id="ARBA00038436"/>
    </source>
</evidence>
<keyword evidence="3" id="KW-1003">Cell membrane</keyword>
<keyword evidence="2 9" id="KW-0813">Transport</keyword>
<dbReference type="InterPro" id="IPR055348">
    <property type="entry name" value="DctQ"/>
</dbReference>
<dbReference type="Proteomes" id="UP000193570">
    <property type="component" value="Unassembled WGS sequence"/>
</dbReference>
<keyword evidence="12" id="KW-1185">Reference proteome</keyword>
<dbReference type="OrthoDB" id="7854755at2"/>
<name>A0A1X6Y7Q7_9RHOB</name>
<dbReference type="GO" id="GO:0015740">
    <property type="term" value="P:C4-dicarboxylate transport"/>
    <property type="evidence" value="ECO:0007669"/>
    <property type="project" value="TreeGrafter"/>
</dbReference>
<feature type="domain" description="Tripartite ATP-independent periplasmic transporters DctQ component" evidence="10">
    <location>
        <begin position="28"/>
        <end position="155"/>
    </location>
</feature>
<evidence type="ECO:0000259" key="10">
    <source>
        <dbReference type="Pfam" id="PF04290"/>
    </source>
</evidence>
<evidence type="ECO:0000256" key="9">
    <source>
        <dbReference type="RuleBase" id="RU369079"/>
    </source>
</evidence>
<evidence type="ECO:0000256" key="4">
    <source>
        <dbReference type="ARBA" id="ARBA00022519"/>
    </source>
</evidence>
<dbReference type="Pfam" id="PF04290">
    <property type="entry name" value="DctQ"/>
    <property type="match status" value="1"/>
</dbReference>
<evidence type="ECO:0000256" key="7">
    <source>
        <dbReference type="ARBA" id="ARBA00023136"/>
    </source>
</evidence>
<keyword evidence="5 9" id="KW-0812">Transmembrane</keyword>
<reference evidence="11 12" key="1">
    <citation type="submission" date="2017-03" db="EMBL/GenBank/DDBJ databases">
        <authorList>
            <person name="Afonso C.L."/>
            <person name="Miller P.J."/>
            <person name="Scott M.A."/>
            <person name="Spackman E."/>
            <person name="Goraichik I."/>
            <person name="Dimitrov K.M."/>
            <person name="Suarez D.L."/>
            <person name="Swayne D.E."/>
        </authorList>
    </citation>
    <scope>NUCLEOTIDE SEQUENCE [LARGE SCALE GENOMIC DNA]</scope>
    <source>
        <strain evidence="11 12">CECT 8625</strain>
    </source>
</reference>